<dbReference type="Proteomes" id="UP000887013">
    <property type="component" value="Unassembled WGS sequence"/>
</dbReference>
<evidence type="ECO:0000313" key="3">
    <source>
        <dbReference type="Proteomes" id="UP000887013"/>
    </source>
</evidence>
<keyword evidence="1" id="KW-1133">Transmembrane helix</keyword>
<gene>
    <name evidence="2" type="ORF">NPIL_535651</name>
</gene>
<reference evidence="2" key="1">
    <citation type="submission" date="2020-08" db="EMBL/GenBank/DDBJ databases">
        <title>Multicomponent nature underlies the extraordinary mechanical properties of spider dragline silk.</title>
        <authorList>
            <person name="Kono N."/>
            <person name="Nakamura H."/>
            <person name="Mori M."/>
            <person name="Yoshida Y."/>
            <person name="Ohtoshi R."/>
            <person name="Malay A.D."/>
            <person name="Moran D.A.P."/>
            <person name="Tomita M."/>
            <person name="Numata K."/>
            <person name="Arakawa K."/>
        </authorList>
    </citation>
    <scope>NUCLEOTIDE SEQUENCE</scope>
</reference>
<dbReference type="EMBL" id="BMAW01108703">
    <property type="protein sequence ID" value="GFT35318.1"/>
    <property type="molecule type" value="Genomic_DNA"/>
</dbReference>
<organism evidence="2 3">
    <name type="scientific">Nephila pilipes</name>
    <name type="common">Giant wood spider</name>
    <name type="synonym">Nephila maculata</name>
    <dbReference type="NCBI Taxonomy" id="299642"/>
    <lineage>
        <taxon>Eukaryota</taxon>
        <taxon>Metazoa</taxon>
        <taxon>Ecdysozoa</taxon>
        <taxon>Arthropoda</taxon>
        <taxon>Chelicerata</taxon>
        <taxon>Arachnida</taxon>
        <taxon>Araneae</taxon>
        <taxon>Araneomorphae</taxon>
        <taxon>Entelegynae</taxon>
        <taxon>Araneoidea</taxon>
        <taxon>Nephilidae</taxon>
        <taxon>Nephila</taxon>
    </lineage>
</organism>
<evidence type="ECO:0000313" key="2">
    <source>
        <dbReference type="EMBL" id="GFT35318.1"/>
    </source>
</evidence>
<keyword evidence="3" id="KW-1185">Reference proteome</keyword>
<proteinExistence type="predicted"/>
<keyword evidence="1" id="KW-0812">Transmembrane</keyword>
<feature type="transmembrane region" description="Helical" evidence="1">
    <location>
        <begin position="47"/>
        <end position="66"/>
    </location>
</feature>
<sequence length="86" mass="9784">MKLFSHSIPNGREENSWFVSLLLFFPFFDPFFILCPSSPQVLRKNLLPLWYSIFSLSPSPIVPFFSSPEADPYLMSPPAKSPLMGS</sequence>
<comment type="caution">
    <text evidence="2">The sequence shown here is derived from an EMBL/GenBank/DDBJ whole genome shotgun (WGS) entry which is preliminary data.</text>
</comment>
<keyword evidence="1" id="KW-0472">Membrane</keyword>
<name>A0A8X6NW59_NEPPI</name>
<feature type="transmembrane region" description="Helical" evidence="1">
    <location>
        <begin position="16"/>
        <end position="35"/>
    </location>
</feature>
<accession>A0A8X6NW59</accession>
<evidence type="ECO:0000256" key="1">
    <source>
        <dbReference type="SAM" id="Phobius"/>
    </source>
</evidence>
<protein>
    <submittedName>
        <fullName evidence="2">Uncharacterized protein</fullName>
    </submittedName>
</protein>
<dbReference type="AlphaFoldDB" id="A0A8X6NW59"/>